<proteinExistence type="predicted"/>
<sequence>MSVVSVSYDGTAAVCRINPESESITHIATLLTERDPPCRLYSVTAELRGTSTLAVYGIGEMGRVVEWRVPLPQTDNGVSVIPPVSVDDCTGSQPDIQPVQVTEGSLLEEGEREVDGGKSQYVCDSQPPVVVPSVPSIAGSEWGNTGTGFSAARVVAIAKDSLPISSIDPSCPPLPTSLLFLGGFGSISCLPVHVKGAEGHGRTLFSLTHSSSRFVPMSACVGVIPLELLYEAQNTKRLTEAETEAEAERGESEDNTDSLSPPAPEVCFGALHIFANGVMLEVCVIAVPPAEGTRRLRVRHMTLSPTQVPGSEACAYNPNHFVTCAVLSESGREVMLGLAFTPKEGEERESHSECPRVVSLPYRMVDVSSAPRCNHRNCLPHVSAPVTNREAPICMAPLPPSFVVGKGGKQSVLVGGVHGLEVQRVVAVSGD</sequence>
<dbReference type="AlphaFoldDB" id="A0A391NQY6"/>
<evidence type="ECO:0000256" key="1">
    <source>
        <dbReference type="SAM" id="MobiDB-lite"/>
    </source>
</evidence>
<evidence type="ECO:0000313" key="3">
    <source>
        <dbReference type="Proteomes" id="UP000265618"/>
    </source>
</evidence>
<dbReference type="EMBL" id="BDIP01005072">
    <property type="protein sequence ID" value="GCA63795.1"/>
    <property type="molecule type" value="Genomic_DNA"/>
</dbReference>
<gene>
    <name evidence="2" type="ORF">KIPB_011937</name>
</gene>
<feature type="region of interest" description="Disordered" evidence="1">
    <location>
        <begin position="239"/>
        <end position="260"/>
    </location>
</feature>
<accession>A0A391NQY6</accession>
<evidence type="ECO:0000313" key="2">
    <source>
        <dbReference type="EMBL" id="GCA63795.1"/>
    </source>
</evidence>
<dbReference type="Proteomes" id="UP000265618">
    <property type="component" value="Unassembled WGS sequence"/>
</dbReference>
<keyword evidence="3" id="KW-1185">Reference proteome</keyword>
<comment type="caution">
    <text evidence="2">The sequence shown here is derived from an EMBL/GenBank/DDBJ whole genome shotgun (WGS) entry which is preliminary data.</text>
</comment>
<organism evidence="2 3">
    <name type="scientific">Kipferlia bialata</name>
    <dbReference type="NCBI Taxonomy" id="797122"/>
    <lineage>
        <taxon>Eukaryota</taxon>
        <taxon>Metamonada</taxon>
        <taxon>Carpediemonas-like organisms</taxon>
        <taxon>Kipferlia</taxon>
    </lineage>
</organism>
<name>A0A391NQY6_9EUKA</name>
<reference evidence="2 3" key="1">
    <citation type="journal article" date="2018" name="PLoS ONE">
        <title>The draft genome of Kipferlia bialata reveals reductive genome evolution in fornicate parasites.</title>
        <authorList>
            <person name="Tanifuji G."/>
            <person name="Takabayashi S."/>
            <person name="Kume K."/>
            <person name="Takagi M."/>
            <person name="Nakayama T."/>
            <person name="Kamikawa R."/>
            <person name="Inagaki Y."/>
            <person name="Hashimoto T."/>
        </authorList>
    </citation>
    <scope>NUCLEOTIDE SEQUENCE [LARGE SCALE GENOMIC DNA]</scope>
    <source>
        <strain evidence="2">NY0173</strain>
    </source>
</reference>
<protein>
    <submittedName>
        <fullName evidence="2">Uncharacterized protein</fullName>
    </submittedName>
</protein>